<dbReference type="Proteomes" id="UP000426444">
    <property type="component" value="Chromosome"/>
</dbReference>
<keyword evidence="4" id="KW-0479">Metal-binding</keyword>
<evidence type="ECO:0000256" key="14">
    <source>
        <dbReference type="ARBA" id="ARBA00023235"/>
    </source>
</evidence>
<dbReference type="InterPro" id="IPR027417">
    <property type="entry name" value="P-loop_NTPase"/>
</dbReference>
<dbReference type="GO" id="GO:0043138">
    <property type="term" value="F:3'-5' DNA helicase activity"/>
    <property type="evidence" value="ECO:0007669"/>
    <property type="project" value="UniProtKB-EC"/>
</dbReference>
<dbReference type="GO" id="GO:0009432">
    <property type="term" value="P:SOS response"/>
    <property type="evidence" value="ECO:0007669"/>
    <property type="project" value="UniProtKB-UniRule"/>
</dbReference>
<keyword evidence="9" id="KW-0862">Zinc</keyword>
<dbReference type="GO" id="GO:0006260">
    <property type="term" value="P:DNA replication"/>
    <property type="evidence" value="ECO:0007669"/>
    <property type="project" value="InterPro"/>
</dbReference>
<dbReference type="EMBL" id="CP046457">
    <property type="protein sequence ID" value="QGU00831.1"/>
    <property type="molecule type" value="Genomic_DNA"/>
</dbReference>
<keyword evidence="13" id="KW-0234">DNA repair</keyword>
<dbReference type="OrthoDB" id="9763310at2"/>
<protein>
    <recommendedName>
        <fullName evidence="16">DNA helicase RecQ</fullName>
        <ecNumber evidence="16">5.6.2.4</ecNumber>
    </recommendedName>
</protein>
<evidence type="ECO:0000313" key="21">
    <source>
        <dbReference type="EMBL" id="QGU00831.1"/>
    </source>
</evidence>
<dbReference type="InterPro" id="IPR044876">
    <property type="entry name" value="HRDC_dom_sf"/>
</dbReference>
<dbReference type="GO" id="GO:0005737">
    <property type="term" value="C:cytoplasm"/>
    <property type="evidence" value="ECO:0007669"/>
    <property type="project" value="TreeGrafter"/>
</dbReference>
<dbReference type="CDD" id="cd17920">
    <property type="entry name" value="DEXHc_RecQ"/>
    <property type="match status" value="1"/>
</dbReference>
<dbReference type="Pfam" id="PF14493">
    <property type="entry name" value="HTH_40"/>
    <property type="match status" value="1"/>
</dbReference>
<dbReference type="InterPro" id="IPR002121">
    <property type="entry name" value="HRDC_dom"/>
</dbReference>
<evidence type="ECO:0000256" key="15">
    <source>
        <dbReference type="ARBA" id="ARBA00034617"/>
    </source>
</evidence>
<evidence type="ECO:0000256" key="11">
    <source>
        <dbReference type="ARBA" id="ARBA00023125"/>
    </source>
</evidence>
<name>A0A6I6DPC7_9FIRM</name>
<dbReference type="InterPro" id="IPR006293">
    <property type="entry name" value="DNA_helicase_ATP-dep_RecQ_bac"/>
</dbReference>
<dbReference type="Pfam" id="PF09382">
    <property type="entry name" value="RQC"/>
    <property type="match status" value="1"/>
</dbReference>
<dbReference type="InterPro" id="IPR004589">
    <property type="entry name" value="DNA_helicase_ATP-dep_RecQ"/>
</dbReference>
<evidence type="ECO:0000256" key="1">
    <source>
        <dbReference type="ARBA" id="ARBA00001946"/>
    </source>
</evidence>
<dbReference type="GO" id="GO:0003677">
    <property type="term" value="F:DNA binding"/>
    <property type="evidence" value="ECO:0007669"/>
    <property type="project" value="UniProtKB-KW"/>
</dbReference>
<dbReference type="Pfam" id="PF00570">
    <property type="entry name" value="HRDC"/>
    <property type="match status" value="1"/>
</dbReference>
<evidence type="ECO:0000259" key="19">
    <source>
        <dbReference type="PROSITE" id="PS51192"/>
    </source>
</evidence>
<dbReference type="Gene3D" id="3.40.50.300">
    <property type="entry name" value="P-loop containing nucleotide triphosphate hydrolases"/>
    <property type="match status" value="2"/>
</dbReference>
<dbReference type="GO" id="GO:0046872">
    <property type="term" value="F:metal ion binding"/>
    <property type="evidence" value="ECO:0007669"/>
    <property type="project" value="UniProtKB-KW"/>
</dbReference>
<dbReference type="Pfam" id="PF00271">
    <property type="entry name" value="Helicase_C"/>
    <property type="match status" value="1"/>
</dbReference>
<dbReference type="Pfam" id="PF16124">
    <property type="entry name" value="RecQ_Zn_bind"/>
    <property type="match status" value="1"/>
</dbReference>
<feature type="domain" description="Helicase ATP-binding" evidence="19">
    <location>
        <begin position="25"/>
        <end position="194"/>
    </location>
</feature>
<organism evidence="21 22">
    <name type="scientific">Candidatus Syntrophocurvum alkaliphilum</name>
    <dbReference type="NCBI Taxonomy" id="2293317"/>
    <lineage>
        <taxon>Bacteria</taxon>
        <taxon>Bacillati</taxon>
        <taxon>Bacillota</taxon>
        <taxon>Clostridia</taxon>
        <taxon>Eubacteriales</taxon>
        <taxon>Syntrophomonadaceae</taxon>
        <taxon>Candidatus Syntrophocurvum</taxon>
    </lineage>
</organism>
<dbReference type="GO" id="GO:0006281">
    <property type="term" value="P:DNA repair"/>
    <property type="evidence" value="ECO:0007669"/>
    <property type="project" value="UniProtKB-KW"/>
</dbReference>
<dbReference type="PROSITE" id="PS51194">
    <property type="entry name" value="HELICASE_CTER"/>
    <property type="match status" value="1"/>
</dbReference>
<dbReference type="SMART" id="SM00956">
    <property type="entry name" value="RQC"/>
    <property type="match status" value="1"/>
</dbReference>
<dbReference type="PROSITE" id="PS50967">
    <property type="entry name" value="HRDC"/>
    <property type="match status" value="1"/>
</dbReference>
<dbReference type="SMART" id="SM00341">
    <property type="entry name" value="HRDC"/>
    <property type="match status" value="1"/>
</dbReference>
<dbReference type="PANTHER" id="PTHR13710">
    <property type="entry name" value="DNA HELICASE RECQ FAMILY MEMBER"/>
    <property type="match status" value="1"/>
</dbReference>
<evidence type="ECO:0000256" key="3">
    <source>
        <dbReference type="ARBA" id="ARBA00005446"/>
    </source>
</evidence>
<evidence type="ECO:0000256" key="4">
    <source>
        <dbReference type="ARBA" id="ARBA00022723"/>
    </source>
</evidence>
<feature type="domain" description="Helicase C-terminal" evidence="20">
    <location>
        <begin position="218"/>
        <end position="362"/>
    </location>
</feature>
<dbReference type="RefSeq" id="WP_156204578.1">
    <property type="nucleotide sequence ID" value="NZ_CP046457.1"/>
</dbReference>
<evidence type="ECO:0000256" key="2">
    <source>
        <dbReference type="ARBA" id="ARBA00001947"/>
    </source>
</evidence>
<evidence type="ECO:0000256" key="13">
    <source>
        <dbReference type="ARBA" id="ARBA00023204"/>
    </source>
</evidence>
<comment type="cofactor">
    <cofactor evidence="1">
        <name>Mg(2+)</name>
        <dbReference type="ChEBI" id="CHEBI:18420"/>
    </cofactor>
</comment>
<dbReference type="InterPro" id="IPR036390">
    <property type="entry name" value="WH_DNA-bd_sf"/>
</dbReference>
<evidence type="ECO:0000256" key="6">
    <source>
        <dbReference type="ARBA" id="ARBA00022763"/>
    </source>
</evidence>
<dbReference type="AlphaFoldDB" id="A0A6I6DPC7"/>
<feature type="region of interest" description="Disordered" evidence="17">
    <location>
        <begin position="593"/>
        <end position="619"/>
    </location>
</feature>
<reference evidence="22" key="1">
    <citation type="journal article" date="2019" name="Microbiology">
        <title>Complete Genome Sequence of an Uncultured Bacterium of the Candidate Phylum Bipolaricaulota.</title>
        <authorList>
            <person name="Kadnikov V.V."/>
            <person name="Mardanov A.V."/>
            <person name="Beletsky A.V."/>
            <person name="Frank Y.A."/>
            <person name="Karnachuk O.V."/>
            <person name="Ravin N.V."/>
        </authorList>
    </citation>
    <scope>NUCLEOTIDE SEQUENCE [LARGE SCALE GENOMIC DNA]</scope>
</reference>
<comment type="similarity">
    <text evidence="3">Belongs to the helicase family. RecQ subfamily.</text>
</comment>
<evidence type="ECO:0000256" key="12">
    <source>
        <dbReference type="ARBA" id="ARBA00023172"/>
    </source>
</evidence>
<dbReference type="GO" id="GO:0030894">
    <property type="term" value="C:replisome"/>
    <property type="evidence" value="ECO:0007669"/>
    <property type="project" value="TreeGrafter"/>
</dbReference>
<dbReference type="SUPFAM" id="SSF52540">
    <property type="entry name" value="P-loop containing nucleoside triphosphate hydrolases"/>
    <property type="match status" value="1"/>
</dbReference>
<keyword evidence="11" id="KW-0238">DNA-binding</keyword>
<dbReference type="InterPro" id="IPR018982">
    <property type="entry name" value="RQC_domain"/>
</dbReference>
<feature type="domain" description="HRDC" evidence="18">
    <location>
        <begin position="512"/>
        <end position="592"/>
    </location>
</feature>
<dbReference type="GO" id="GO:0043590">
    <property type="term" value="C:bacterial nucleoid"/>
    <property type="evidence" value="ECO:0007669"/>
    <property type="project" value="TreeGrafter"/>
</dbReference>
<dbReference type="InterPro" id="IPR029491">
    <property type="entry name" value="Helicase_HTH"/>
</dbReference>
<keyword evidence="10" id="KW-0067">ATP-binding</keyword>
<dbReference type="NCBIfam" id="TIGR01389">
    <property type="entry name" value="recQ"/>
    <property type="match status" value="1"/>
</dbReference>
<comment type="catalytic activity">
    <reaction evidence="15">
        <text>Couples ATP hydrolysis with the unwinding of duplex DNA by translocating in the 3'-5' direction.</text>
        <dbReference type="EC" id="5.6.2.4"/>
    </reaction>
</comment>
<dbReference type="InterPro" id="IPR001650">
    <property type="entry name" value="Helicase_C-like"/>
</dbReference>
<keyword evidence="6" id="KW-0227">DNA damage</keyword>
<evidence type="ECO:0000256" key="17">
    <source>
        <dbReference type="SAM" id="MobiDB-lite"/>
    </source>
</evidence>
<dbReference type="SMART" id="SM00487">
    <property type="entry name" value="DEXDc"/>
    <property type="match status" value="1"/>
</dbReference>
<dbReference type="GO" id="GO:0005524">
    <property type="term" value="F:ATP binding"/>
    <property type="evidence" value="ECO:0007669"/>
    <property type="project" value="UniProtKB-KW"/>
</dbReference>
<keyword evidence="14" id="KW-0413">Isomerase</keyword>
<evidence type="ECO:0000256" key="10">
    <source>
        <dbReference type="ARBA" id="ARBA00022840"/>
    </source>
</evidence>
<dbReference type="InterPro" id="IPR011545">
    <property type="entry name" value="DEAD/DEAH_box_helicase_dom"/>
</dbReference>
<dbReference type="FunFam" id="1.10.150.80:FF:000002">
    <property type="entry name" value="ATP-dependent DNA helicase RecQ"/>
    <property type="match status" value="1"/>
</dbReference>
<dbReference type="KEGG" id="salq:SYNTR_2237"/>
<dbReference type="PROSITE" id="PS51192">
    <property type="entry name" value="HELICASE_ATP_BIND_1"/>
    <property type="match status" value="1"/>
</dbReference>
<comment type="cofactor">
    <cofactor evidence="2">
        <name>Zn(2+)</name>
        <dbReference type="ChEBI" id="CHEBI:29105"/>
    </cofactor>
</comment>
<dbReference type="SUPFAM" id="SSF46785">
    <property type="entry name" value="Winged helix' DNA-binding domain"/>
    <property type="match status" value="1"/>
</dbReference>
<dbReference type="InterPro" id="IPR010997">
    <property type="entry name" value="HRDC-like_sf"/>
</dbReference>
<dbReference type="Pfam" id="PF00270">
    <property type="entry name" value="DEAD"/>
    <property type="match status" value="1"/>
</dbReference>
<dbReference type="GO" id="GO:0009378">
    <property type="term" value="F:four-way junction helicase activity"/>
    <property type="evidence" value="ECO:0007669"/>
    <property type="project" value="TreeGrafter"/>
</dbReference>
<keyword evidence="12" id="KW-0233">DNA recombination</keyword>
<dbReference type="GO" id="GO:0006310">
    <property type="term" value="P:DNA recombination"/>
    <property type="evidence" value="ECO:0007669"/>
    <property type="project" value="UniProtKB-UniRule"/>
</dbReference>
<dbReference type="FunFam" id="3.40.50.300:FF:000296">
    <property type="entry name" value="ATP-dependent DNA helicase RecQ"/>
    <property type="match status" value="1"/>
</dbReference>
<evidence type="ECO:0000313" key="22">
    <source>
        <dbReference type="Proteomes" id="UP000426444"/>
    </source>
</evidence>
<dbReference type="NCBIfam" id="TIGR00614">
    <property type="entry name" value="recQ_fam"/>
    <property type="match status" value="1"/>
</dbReference>
<dbReference type="Gene3D" id="1.10.150.80">
    <property type="entry name" value="HRDC domain"/>
    <property type="match status" value="1"/>
</dbReference>
<evidence type="ECO:0000259" key="20">
    <source>
        <dbReference type="PROSITE" id="PS51194"/>
    </source>
</evidence>
<evidence type="ECO:0000256" key="8">
    <source>
        <dbReference type="ARBA" id="ARBA00022806"/>
    </source>
</evidence>
<keyword evidence="7" id="KW-0378">Hydrolase</keyword>
<evidence type="ECO:0000256" key="7">
    <source>
        <dbReference type="ARBA" id="ARBA00022801"/>
    </source>
</evidence>
<dbReference type="EC" id="5.6.2.4" evidence="16"/>
<sequence>MESALAAMAQYFGYQDFKPGQREIIDGILDSRDVIGVMPTGGGKSLCYQLPGLVLSGITLVISPLIALMKDQVDALNNQGVPASFINSSLNLSEIQARLKLAYNGEVKLLYIAPERLDSKDFTRLLYNLPISLIAIDEAHCVSQWGHDFRPSYLNIRSWIEAMKNRPVVAAFTATATTRVRQDIIENLGLKQPKTIINSFNRPNLYFAVNKGVDRIRYISNYIDKHPNQSGIIYAATRKEVENIFEQLLTKNYSVAKYHAGLKTEERTKNQEDFLHDRIKVMIATNAFGMGIDKSNISFVIHHNMPRHLEAYYQEAGRAGRDGQPAECILLYHPSDIQIQKYFIENANLAEKRKISEYEKLKNIIDYCHSPRCLRENILKYFGELSTSDNCDNCANCKEQEIVDITIEAQKIFSCIIRMREQYGSKIIAAVLKGSQQKRVFELGFEKLSTYGIMNNLTMPQITEYINILAAEDFLTITNGQYPVVKMKSKALPVLRGQEKILIRRPKATETTVYENELFEALRNLRQEIAQQQGVPPYVIFADKTLWEMCEYLPLNVEAMLCINGVGQVKFERYGEKFLEIIKNYTEANLQGSIENSQNNDTSIESTNSKTKKKTKESKTPTHVLSWQMYQEGKSLSDISKVRELKITTIEEHIIKAVQNGYSVEWYDFITPETEAKVLEKVNTIGVEKLKPIKESLPDKISYFDIKIALLKNELKK</sequence>
<keyword evidence="8 21" id="KW-0347">Helicase</keyword>
<dbReference type="SMART" id="SM00490">
    <property type="entry name" value="HELICc"/>
    <property type="match status" value="1"/>
</dbReference>
<keyword evidence="5" id="KW-0547">Nucleotide-binding</keyword>
<dbReference type="SUPFAM" id="SSF47819">
    <property type="entry name" value="HRDC-like"/>
    <property type="match status" value="1"/>
</dbReference>
<evidence type="ECO:0000256" key="9">
    <source>
        <dbReference type="ARBA" id="ARBA00022833"/>
    </source>
</evidence>
<dbReference type="InterPro" id="IPR014001">
    <property type="entry name" value="Helicase_ATP-bd"/>
</dbReference>
<evidence type="ECO:0000256" key="5">
    <source>
        <dbReference type="ARBA" id="ARBA00022741"/>
    </source>
</evidence>
<gene>
    <name evidence="21" type="ORF">SYNTR_2237</name>
</gene>
<evidence type="ECO:0000256" key="16">
    <source>
        <dbReference type="NCBIfam" id="TIGR01389"/>
    </source>
</evidence>
<accession>A0A6I6DPC7</accession>
<dbReference type="PANTHER" id="PTHR13710:SF105">
    <property type="entry name" value="ATP-DEPENDENT DNA HELICASE Q1"/>
    <property type="match status" value="1"/>
</dbReference>
<dbReference type="GO" id="GO:0016787">
    <property type="term" value="F:hydrolase activity"/>
    <property type="evidence" value="ECO:0007669"/>
    <property type="project" value="UniProtKB-KW"/>
</dbReference>
<dbReference type="InterPro" id="IPR032284">
    <property type="entry name" value="RecQ_Zn-bd"/>
</dbReference>
<dbReference type="Gene3D" id="1.10.10.10">
    <property type="entry name" value="Winged helix-like DNA-binding domain superfamily/Winged helix DNA-binding domain"/>
    <property type="match status" value="1"/>
</dbReference>
<dbReference type="InterPro" id="IPR036388">
    <property type="entry name" value="WH-like_DNA-bd_sf"/>
</dbReference>
<proteinExistence type="inferred from homology"/>
<keyword evidence="22" id="KW-1185">Reference proteome</keyword>
<evidence type="ECO:0000259" key="18">
    <source>
        <dbReference type="PROSITE" id="PS50967"/>
    </source>
</evidence>